<sequence>MSIELLMVRHGKAEDRSADKDDAKRQLTEEGKAEFRDFIASVKKDLETDQNVKVWTSPLARAKQTAAILTEQMDWPEADEKEFLESGDYTAFRNEVQTLDADTRLVCVGHKPIQGDWVGLLTSRPYSFKKGGAALVRLNDDRTQGKLLWDNDPTSKKKADEKVAPIKAVLLKQVEAMEMSYRHFQNNPYSPKQTHRFRVNMRKMRSLLHFVKPLIGKETYRTLNDTIKDAYHRLEPLREGDVLIASCSERAAVEPDLIDDYAEVFRYLHNERRKWMRTRLTQSMTAAFEEMLQESREEINRLSFDLDKTDDGDVLAYLNDRFNSRKKKVYKAFKKADHSDHEAAHDVRKKAKKLRYAVKGFEALLPKKKAKKAKKKLKAIQNELGEIGDLYVNSLWLKDYAEKVEDPKLEAAFTALAERQLSQREEVIDDEPFLHDA</sequence>
<dbReference type="PROSITE" id="PS51708">
    <property type="entry name" value="CHAD"/>
    <property type="match status" value="1"/>
</dbReference>
<dbReference type="Gene3D" id="3.40.50.1240">
    <property type="entry name" value="Phosphoglycerate mutase-like"/>
    <property type="match status" value="1"/>
</dbReference>
<dbReference type="SUPFAM" id="SSF53254">
    <property type="entry name" value="Phosphoglycerate mutase-like"/>
    <property type="match status" value="1"/>
</dbReference>
<proteinExistence type="predicted"/>
<dbReference type="RefSeq" id="WP_177188644.1">
    <property type="nucleotide sequence ID" value="NZ_FOLT01000007.1"/>
</dbReference>
<dbReference type="InterPro" id="IPR038186">
    <property type="entry name" value="CHAD_dom_sf"/>
</dbReference>
<name>A0A1I1JEC9_9LACT</name>
<dbReference type="Gene3D" id="1.40.20.10">
    <property type="entry name" value="CHAD domain"/>
    <property type="match status" value="1"/>
</dbReference>
<evidence type="ECO:0000313" key="3">
    <source>
        <dbReference type="Proteomes" id="UP000199612"/>
    </source>
</evidence>
<dbReference type="PANTHER" id="PTHR39339:SF1">
    <property type="entry name" value="CHAD DOMAIN-CONTAINING PROTEIN"/>
    <property type="match status" value="1"/>
</dbReference>
<organism evidence="2 3">
    <name type="scientific">Alkalibacterium subtropicum</name>
    <dbReference type="NCBI Taxonomy" id="753702"/>
    <lineage>
        <taxon>Bacteria</taxon>
        <taxon>Bacillati</taxon>
        <taxon>Bacillota</taxon>
        <taxon>Bacilli</taxon>
        <taxon>Lactobacillales</taxon>
        <taxon>Carnobacteriaceae</taxon>
        <taxon>Alkalibacterium</taxon>
    </lineage>
</organism>
<protein>
    <submittedName>
        <fullName evidence="2">Phosphohistidine phosphatase SixA</fullName>
    </submittedName>
</protein>
<dbReference type="InterPro" id="IPR029033">
    <property type="entry name" value="His_PPase_superfam"/>
</dbReference>
<dbReference type="SMART" id="SM00855">
    <property type="entry name" value="PGAM"/>
    <property type="match status" value="1"/>
</dbReference>
<dbReference type="Pfam" id="PF00300">
    <property type="entry name" value="His_Phos_1"/>
    <property type="match status" value="1"/>
</dbReference>
<dbReference type="Pfam" id="PF05235">
    <property type="entry name" value="CHAD"/>
    <property type="match status" value="1"/>
</dbReference>
<feature type="domain" description="CHAD" evidence="1">
    <location>
        <begin position="156"/>
        <end position="437"/>
    </location>
</feature>
<dbReference type="InterPro" id="IPR013078">
    <property type="entry name" value="His_Pase_superF_clade-1"/>
</dbReference>
<accession>A0A1I1JEC9</accession>
<evidence type="ECO:0000313" key="2">
    <source>
        <dbReference type="EMBL" id="SFC44323.1"/>
    </source>
</evidence>
<dbReference type="EMBL" id="FOLT01000007">
    <property type="protein sequence ID" value="SFC44323.1"/>
    <property type="molecule type" value="Genomic_DNA"/>
</dbReference>
<dbReference type="PANTHER" id="PTHR39339">
    <property type="entry name" value="SLR1444 PROTEIN"/>
    <property type="match status" value="1"/>
</dbReference>
<gene>
    <name evidence="2" type="ORF">SAMN04488102_10712</name>
</gene>
<dbReference type="Proteomes" id="UP000199612">
    <property type="component" value="Unassembled WGS sequence"/>
</dbReference>
<dbReference type="STRING" id="753702.SAMN04488102_10712"/>
<dbReference type="SMART" id="SM00880">
    <property type="entry name" value="CHAD"/>
    <property type="match status" value="1"/>
</dbReference>
<evidence type="ECO:0000259" key="1">
    <source>
        <dbReference type="PROSITE" id="PS51708"/>
    </source>
</evidence>
<reference evidence="3" key="1">
    <citation type="submission" date="2016-10" db="EMBL/GenBank/DDBJ databases">
        <authorList>
            <person name="Varghese N."/>
            <person name="Submissions S."/>
        </authorList>
    </citation>
    <scope>NUCLEOTIDE SEQUENCE [LARGE SCALE GENOMIC DNA]</scope>
    <source>
        <strain evidence="3">DSM 23664</strain>
    </source>
</reference>
<dbReference type="InterPro" id="IPR007899">
    <property type="entry name" value="CHAD_dom"/>
</dbReference>
<dbReference type="CDD" id="cd07067">
    <property type="entry name" value="HP_PGM_like"/>
    <property type="match status" value="1"/>
</dbReference>
<dbReference type="AlphaFoldDB" id="A0A1I1JEC9"/>
<keyword evidence="3" id="KW-1185">Reference proteome</keyword>